<gene>
    <name evidence="1" type="ORF">OF897_20535</name>
</gene>
<sequence length="576" mass="66304">MKTKILLLFLFGWVGVAFGQIKLLSEQKSKEFTYLKKSGTSDNFLKNLKENNNRKELEDLIKKNTGLTFLEINQNTISGDKEELKNENIYKTDGKNQDSIFINLKNAKAFVINGKNNKKLYFYSENGIFLIETNKKVSKHFIKNRLNEAFENIGYHCDGKYIKAMHTSAFDEKFNIIKKAIILNSSDNVTNNNAIAFTNGSNDTKISIGANFNYKQDWFFNLGIYTENIKTGFLYSNKSWKDNIGALLTFNKVFPGVQYPKSNTACEELEDKRKKYKKSIIEEGFDSFENLRRSKKAYDEMLNSFKMLKENIQNGSDNFTISNVKKLEEYEKEVINLKRKVALYEKIVANPDGYIDSLMISFDKKNDILEGNKLHWIKTTVDISNQNVELDTVSVAKFILKDNEYKNFPKLSVDISYNFNRHKKTLLNAQGFVKITMGNLLEANIGSERPILQQKDEDVFIFDKSGRQLGKYSYLKRAFWTLQSGAQSSFFITDSFGFTGYASHTFALQNMEYTDYRNRYSLMGGLVFKINSSEDINKATFRILGGVENEPYKTKALDSFMVKISLGIPFGIFSKK</sequence>
<dbReference type="Proteomes" id="UP001073122">
    <property type="component" value="Unassembled WGS sequence"/>
</dbReference>
<accession>A0ABT3XX98</accession>
<organism evidence="1 2">
    <name type="scientific">Chryseobacterium formosus</name>
    <dbReference type="NCBI Taxonomy" id="1537363"/>
    <lineage>
        <taxon>Bacteria</taxon>
        <taxon>Pseudomonadati</taxon>
        <taxon>Bacteroidota</taxon>
        <taxon>Flavobacteriia</taxon>
        <taxon>Flavobacteriales</taxon>
        <taxon>Weeksellaceae</taxon>
        <taxon>Chryseobacterium group</taxon>
        <taxon>Chryseobacterium</taxon>
    </lineage>
</organism>
<comment type="caution">
    <text evidence="1">The sequence shown here is derived from an EMBL/GenBank/DDBJ whole genome shotgun (WGS) entry which is preliminary data.</text>
</comment>
<keyword evidence="2" id="KW-1185">Reference proteome</keyword>
<dbReference type="RefSeq" id="WP_267267540.1">
    <property type="nucleotide sequence ID" value="NZ_JAOVZW010000032.1"/>
</dbReference>
<protein>
    <submittedName>
        <fullName evidence="1">Uncharacterized protein</fullName>
    </submittedName>
</protein>
<evidence type="ECO:0000313" key="2">
    <source>
        <dbReference type="Proteomes" id="UP001073122"/>
    </source>
</evidence>
<reference evidence="1" key="1">
    <citation type="submission" date="2022-10" db="EMBL/GenBank/DDBJ databases">
        <title>Chryseobacterium sp. nov., a novel bacterial species.</title>
        <authorList>
            <person name="Cao Y."/>
        </authorList>
    </citation>
    <scope>NUCLEOTIDE SEQUENCE</scope>
    <source>
        <strain evidence="1">CCTCC AB2015118</strain>
    </source>
</reference>
<dbReference type="EMBL" id="JAOVZW010000032">
    <property type="protein sequence ID" value="MCX8526309.1"/>
    <property type="molecule type" value="Genomic_DNA"/>
</dbReference>
<name>A0ABT3XX98_9FLAO</name>
<evidence type="ECO:0000313" key="1">
    <source>
        <dbReference type="EMBL" id="MCX8526309.1"/>
    </source>
</evidence>
<proteinExistence type="predicted"/>